<evidence type="ECO:0000313" key="3">
    <source>
        <dbReference type="Proteomes" id="UP000199377"/>
    </source>
</evidence>
<name>A0A1I3H6N9_9RHOB</name>
<dbReference type="InterPro" id="IPR012644">
    <property type="entry name" value="CHP02300_FYDLN_acid"/>
</dbReference>
<dbReference type="AlphaFoldDB" id="A0A1I3H6N9"/>
<proteinExistence type="predicted"/>
<feature type="compositionally biased region" description="Acidic residues" evidence="1">
    <location>
        <begin position="66"/>
        <end position="97"/>
    </location>
</feature>
<organism evidence="2 3">
    <name type="scientific">Albimonas pacifica</name>
    <dbReference type="NCBI Taxonomy" id="1114924"/>
    <lineage>
        <taxon>Bacteria</taxon>
        <taxon>Pseudomonadati</taxon>
        <taxon>Pseudomonadota</taxon>
        <taxon>Alphaproteobacteria</taxon>
        <taxon>Rhodobacterales</taxon>
        <taxon>Paracoccaceae</taxon>
        <taxon>Albimonas</taxon>
    </lineage>
</organism>
<sequence length="112" mass="12124">MAKPEWGAKRVCPSCQTRFYDLMRDPAPCPSCGASFDLAQLSERKGPPMSRAKPKPEKETASDAPVIEDDLLDDDDDDSDADDDVLLDDDDDSDDDIGIGVGGKDDDGDEET</sequence>
<accession>A0A1I3H6N9</accession>
<dbReference type="Pfam" id="PF09538">
    <property type="entry name" value="FYDLN_acid"/>
    <property type="match status" value="1"/>
</dbReference>
<dbReference type="STRING" id="1114924.SAMN05216258_105530"/>
<dbReference type="RefSeq" id="WP_092860327.1">
    <property type="nucleotide sequence ID" value="NZ_FOQH01000005.1"/>
</dbReference>
<evidence type="ECO:0000313" key="2">
    <source>
        <dbReference type="EMBL" id="SFI31376.1"/>
    </source>
</evidence>
<dbReference type="Proteomes" id="UP000199377">
    <property type="component" value="Unassembled WGS sequence"/>
</dbReference>
<reference evidence="2 3" key="1">
    <citation type="submission" date="2016-10" db="EMBL/GenBank/DDBJ databases">
        <authorList>
            <person name="de Groot N.N."/>
        </authorList>
    </citation>
    <scope>NUCLEOTIDE SEQUENCE [LARGE SCALE GENOMIC DNA]</scope>
    <source>
        <strain evidence="2 3">CGMCC 1.11030</strain>
    </source>
</reference>
<dbReference type="NCBIfam" id="TIGR02300">
    <property type="entry name" value="FYDLN_acid"/>
    <property type="match status" value="1"/>
</dbReference>
<dbReference type="OrthoDB" id="9815689at2"/>
<evidence type="ECO:0000256" key="1">
    <source>
        <dbReference type="SAM" id="MobiDB-lite"/>
    </source>
</evidence>
<feature type="region of interest" description="Disordered" evidence="1">
    <location>
        <begin position="40"/>
        <end position="112"/>
    </location>
</feature>
<dbReference type="EMBL" id="FOQH01000005">
    <property type="protein sequence ID" value="SFI31376.1"/>
    <property type="molecule type" value="Genomic_DNA"/>
</dbReference>
<keyword evidence="3" id="KW-1185">Reference proteome</keyword>
<gene>
    <name evidence="2" type="ORF">SAMN05216258_105530</name>
</gene>
<protein>
    <submittedName>
        <fullName evidence="2">TIGR02300 family protein</fullName>
    </submittedName>
</protein>